<accession>A0A250XQG7</accession>
<reference evidence="2 3" key="1">
    <citation type="submission" date="2017-08" db="EMBL/GenBank/DDBJ databases">
        <title>Acidophilic green algal genome provides insights into adaptation to an acidic environment.</title>
        <authorList>
            <person name="Hirooka S."/>
            <person name="Hirose Y."/>
            <person name="Kanesaki Y."/>
            <person name="Higuchi S."/>
            <person name="Fujiwara T."/>
            <person name="Onuma R."/>
            <person name="Era A."/>
            <person name="Ohbayashi R."/>
            <person name="Uzuka A."/>
            <person name="Nozaki H."/>
            <person name="Yoshikawa H."/>
            <person name="Miyagishima S.Y."/>
        </authorList>
    </citation>
    <scope>NUCLEOTIDE SEQUENCE [LARGE SCALE GENOMIC DNA]</scope>
    <source>
        <strain evidence="2 3">NIES-2499</strain>
    </source>
</reference>
<keyword evidence="1" id="KW-0472">Membrane</keyword>
<comment type="caution">
    <text evidence="2">The sequence shown here is derived from an EMBL/GenBank/DDBJ whole genome shotgun (WGS) entry which is preliminary data.</text>
</comment>
<evidence type="ECO:0000256" key="1">
    <source>
        <dbReference type="SAM" id="Phobius"/>
    </source>
</evidence>
<keyword evidence="1" id="KW-1133">Transmembrane helix</keyword>
<dbReference type="AlphaFoldDB" id="A0A250XQG7"/>
<dbReference type="OrthoDB" id="783737at2759"/>
<keyword evidence="1" id="KW-0812">Transmembrane</keyword>
<sequence>MNVINTQSTSGSFGNQANALLRKSITYQKRNISTNCCLLTAPIFFSLLLLIIQTLINKLFLSGPDFSCGCQCTKCCGYNNDPNNCKPLESGVCNSQNGLSCQQTNASNCGFQFSSGAQAAFCSISNPSNWPAFIDTPNVTFRASPPRPSAEVLVTAATPQSAGAFGQYLFTPLTTLGVIEALPLLINNFTRTAPGGATYENGYVLSEMGLQFGSSVTPDSTYYIPTTFLSTNNTYVLLPSGTCEAFGISQTNPIGLLELVGTITNTNSLLSTSSFNTGFNISGNYSISFGSISVLCTDTDVQVLQNASGINNLLYCGYEQSRCNGTSFIQEYSAAWDFGNSSASSLSLNAWYNQTSTTAGGGGPGTTFRLPGLLNLGVKAWWMESVSNASSVSSVELLGLMSMPIPANKLSLDFSSLLGPLFYTWVVQLLFPTL</sequence>
<dbReference type="Proteomes" id="UP000232323">
    <property type="component" value="Unassembled WGS sequence"/>
</dbReference>
<keyword evidence="3" id="KW-1185">Reference proteome</keyword>
<feature type="transmembrane region" description="Helical" evidence="1">
    <location>
        <begin position="32"/>
        <end position="52"/>
    </location>
</feature>
<organism evidence="2 3">
    <name type="scientific">Chlamydomonas eustigma</name>
    <dbReference type="NCBI Taxonomy" id="1157962"/>
    <lineage>
        <taxon>Eukaryota</taxon>
        <taxon>Viridiplantae</taxon>
        <taxon>Chlorophyta</taxon>
        <taxon>core chlorophytes</taxon>
        <taxon>Chlorophyceae</taxon>
        <taxon>CS clade</taxon>
        <taxon>Chlamydomonadales</taxon>
        <taxon>Chlamydomonadaceae</taxon>
        <taxon>Chlamydomonas</taxon>
    </lineage>
</organism>
<proteinExistence type="predicted"/>
<dbReference type="EMBL" id="BEGY01000161">
    <property type="protein sequence ID" value="GAX85304.1"/>
    <property type="molecule type" value="Genomic_DNA"/>
</dbReference>
<protein>
    <submittedName>
        <fullName evidence="2">Uncharacterized protein</fullName>
    </submittedName>
</protein>
<dbReference type="STRING" id="1157962.A0A250XQG7"/>
<evidence type="ECO:0000313" key="2">
    <source>
        <dbReference type="EMBL" id="GAX85304.1"/>
    </source>
</evidence>
<gene>
    <name evidence="2" type="ORF">CEUSTIGMA_g12721.t1</name>
</gene>
<evidence type="ECO:0000313" key="3">
    <source>
        <dbReference type="Proteomes" id="UP000232323"/>
    </source>
</evidence>
<name>A0A250XQG7_9CHLO</name>